<comment type="similarity">
    <text evidence="1">Belongs to the helicase family.</text>
</comment>
<keyword evidence="1 4" id="KW-0347">Helicase</keyword>
<evidence type="ECO:0000259" key="2">
    <source>
        <dbReference type="Pfam" id="PF05970"/>
    </source>
</evidence>
<dbReference type="InterPro" id="IPR051055">
    <property type="entry name" value="PIF1_helicase"/>
</dbReference>
<comment type="cofactor">
    <cofactor evidence="1">
        <name>Mg(2+)</name>
        <dbReference type="ChEBI" id="CHEBI:18420"/>
    </cofactor>
</comment>
<dbReference type="GO" id="GO:0006281">
    <property type="term" value="P:DNA repair"/>
    <property type="evidence" value="ECO:0007669"/>
    <property type="project" value="UniProtKB-KW"/>
</dbReference>
<dbReference type="GO" id="GO:0043139">
    <property type="term" value="F:5'-3' DNA helicase activity"/>
    <property type="evidence" value="ECO:0007669"/>
    <property type="project" value="UniProtKB-EC"/>
</dbReference>
<dbReference type="SUPFAM" id="SSF52540">
    <property type="entry name" value="P-loop containing nucleoside triphosphate hydrolases"/>
    <property type="match status" value="1"/>
</dbReference>
<dbReference type="PANTHER" id="PTHR47642">
    <property type="entry name" value="ATP-DEPENDENT DNA HELICASE"/>
    <property type="match status" value="1"/>
</dbReference>
<dbReference type="AlphaFoldDB" id="A0A7D9JMH1"/>
<dbReference type="Gene3D" id="3.40.50.300">
    <property type="entry name" value="P-loop containing nucleotide triphosphate hydrolases"/>
    <property type="match status" value="1"/>
</dbReference>
<evidence type="ECO:0000313" key="5">
    <source>
        <dbReference type="Proteomes" id="UP001152795"/>
    </source>
</evidence>
<comment type="caution">
    <text evidence="4">The sequence shown here is derived from an EMBL/GenBank/DDBJ whole genome shotgun (WGS) entry which is preliminary data.</text>
</comment>
<sequence>CLMPHESGKVTQLFKSTYWVKEVLIILNGYAEHVEIIWQKIKFHDALPLAFQKLMQAPRGKQLKISGNIVNVPADIANTVGMLPRLPNETGTIKVNLKRRLQYKSSALSLNVRPNKVLEAAKWLVNNGNLYKEEEDISKTQQTPNEEDSWSKDEAEIPVGDTDTMLTSPDFLTENERQHILNVAPGEGSTPMSIFRDKYLEELAYPGIFLGQKRPDNTNRLSDVHYIEYQQRGSPHIHMLLWLENAPAFGEDLDCVVVSFIDKIITCEKPTGDKELLTLVNRQVHRHSHTCRKKSKKQNYVKSSRQVVFINTSPPEDRVQLLKPMQEINDMEDDSDEVYASGLIMRYTKRPVKLENLSLADWAAWYDCCGKPHIKPSCELDIDNYPLETNIMEDNDDVKGDCEQKNKKRSKARIIRSVCFNKNIDSEKHFRELVMLFTSWRNEKSDLLGNCPSYKERYLQVKNAIDQQMKQYAICSEDLNDIQQQLNNMEDNDDNYDLIAPGTQNIEREDESEGTQDLHPDLNANYDLSGDLGIPSNASNTEHLILHEEQDDVYRGMVQKLNKEQKEFFYHVLHLIKTSDNPFYCFLSGGAGVGKSHLTKCLYQAALKYYNTRAGDDFHQLKLLMLAPTGKAAFNIKGNTIHNAFAIPACQSLKNYKPLDSSRLNTLRCQLGGLKLIFLDEISMVGSTMFNVQINNRLKDIKGSKQDFGGVSVVAIEDVGEKTRHENRHLYVQDINIFSETRYLLVILISQSQTHVTSRYQGLNSSEIH</sequence>
<keyword evidence="1" id="KW-0227">DNA damage</keyword>
<dbReference type="InterPro" id="IPR027417">
    <property type="entry name" value="P-loop_NTPase"/>
</dbReference>
<dbReference type="Pfam" id="PF20209">
    <property type="entry name" value="DUF6570"/>
    <property type="match status" value="1"/>
</dbReference>
<reference evidence="4" key="1">
    <citation type="submission" date="2020-04" db="EMBL/GenBank/DDBJ databases">
        <authorList>
            <person name="Alioto T."/>
            <person name="Alioto T."/>
            <person name="Gomez Garrido J."/>
        </authorList>
    </citation>
    <scope>NUCLEOTIDE SEQUENCE</scope>
    <source>
        <strain evidence="4">A484AB</strain>
    </source>
</reference>
<dbReference type="GO" id="GO:0000723">
    <property type="term" value="P:telomere maintenance"/>
    <property type="evidence" value="ECO:0007669"/>
    <property type="project" value="InterPro"/>
</dbReference>
<keyword evidence="1" id="KW-0378">Hydrolase</keyword>
<evidence type="ECO:0000256" key="1">
    <source>
        <dbReference type="RuleBase" id="RU363044"/>
    </source>
</evidence>
<feature type="domain" description="DUF6570" evidence="3">
    <location>
        <begin position="57"/>
        <end position="136"/>
    </location>
</feature>
<dbReference type="GO" id="GO:0016787">
    <property type="term" value="F:hydrolase activity"/>
    <property type="evidence" value="ECO:0007669"/>
    <property type="project" value="UniProtKB-KW"/>
</dbReference>
<dbReference type="GO" id="GO:0005524">
    <property type="term" value="F:ATP binding"/>
    <property type="evidence" value="ECO:0007669"/>
    <property type="project" value="UniProtKB-KW"/>
</dbReference>
<gene>
    <name evidence="4" type="ORF">PACLA_8A064662</name>
</gene>
<dbReference type="EMBL" id="CACRXK020018133">
    <property type="protein sequence ID" value="CAB4032107.1"/>
    <property type="molecule type" value="Genomic_DNA"/>
</dbReference>
<name>A0A7D9JMH1_PARCT</name>
<dbReference type="OrthoDB" id="6141723at2759"/>
<feature type="non-terminal residue" evidence="4">
    <location>
        <position position="769"/>
    </location>
</feature>
<keyword evidence="1" id="KW-0234">DNA repair</keyword>
<keyword evidence="1" id="KW-0233">DNA recombination</keyword>
<dbReference type="EC" id="5.6.2.3" evidence="1"/>
<dbReference type="Proteomes" id="UP001152795">
    <property type="component" value="Unassembled WGS sequence"/>
</dbReference>
<keyword evidence="1" id="KW-0547">Nucleotide-binding</keyword>
<dbReference type="Pfam" id="PF05970">
    <property type="entry name" value="PIF1"/>
    <property type="match status" value="1"/>
</dbReference>
<comment type="catalytic activity">
    <reaction evidence="1">
        <text>ATP + H2O = ADP + phosphate + H(+)</text>
        <dbReference type="Rhea" id="RHEA:13065"/>
        <dbReference type="ChEBI" id="CHEBI:15377"/>
        <dbReference type="ChEBI" id="CHEBI:15378"/>
        <dbReference type="ChEBI" id="CHEBI:30616"/>
        <dbReference type="ChEBI" id="CHEBI:43474"/>
        <dbReference type="ChEBI" id="CHEBI:456216"/>
        <dbReference type="EC" id="5.6.2.3"/>
    </reaction>
</comment>
<dbReference type="PANTHER" id="PTHR47642:SF8">
    <property type="entry name" value="ATP-DEPENDENT DNA HELICASE"/>
    <property type="match status" value="1"/>
</dbReference>
<keyword evidence="1" id="KW-0067">ATP-binding</keyword>
<keyword evidence="5" id="KW-1185">Reference proteome</keyword>
<evidence type="ECO:0000313" key="4">
    <source>
        <dbReference type="EMBL" id="CAB4032107.1"/>
    </source>
</evidence>
<dbReference type="InterPro" id="IPR010285">
    <property type="entry name" value="DNA_helicase_pif1-like_DEAD"/>
</dbReference>
<feature type="non-terminal residue" evidence="4">
    <location>
        <position position="1"/>
    </location>
</feature>
<feature type="domain" description="DNA helicase Pif1-like DEAD-box helicase" evidence="2">
    <location>
        <begin position="560"/>
        <end position="715"/>
    </location>
</feature>
<dbReference type="GO" id="GO:0006310">
    <property type="term" value="P:DNA recombination"/>
    <property type="evidence" value="ECO:0007669"/>
    <property type="project" value="UniProtKB-KW"/>
</dbReference>
<evidence type="ECO:0000259" key="3">
    <source>
        <dbReference type="Pfam" id="PF20209"/>
    </source>
</evidence>
<dbReference type="InterPro" id="IPR046700">
    <property type="entry name" value="DUF6570"/>
</dbReference>
<proteinExistence type="inferred from homology"/>
<organism evidence="4 5">
    <name type="scientific">Paramuricea clavata</name>
    <name type="common">Red gorgonian</name>
    <name type="synonym">Violescent sea-whip</name>
    <dbReference type="NCBI Taxonomy" id="317549"/>
    <lineage>
        <taxon>Eukaryota</taxon>
        <taxon>Metazoa</taxon>
        <taxon>Cnidaria</taxon>
        <taxon>Anthozoa</taxon>
        <taxon>Octocorallia</taxon>
        <taxon>Malacalcyonacea</taxon>
        <taxon>Plexauridae</taxon>
        <taxon>Paramuricea</taxon>
    </lineage>
</organism>
<accession>A0A7D9JMH1</accession>
<protein>
    <recommendedName>
        <fullName evidence="1">ATP-dependent DNA helicase</fullName>
        <ecNumber evidence="1">5.6.2.3</ecNumber>
    </recommendedName>
</protein>